<keyword evidence="4" id="KW-0238">DNA-binding</keyword>
<dbReference type="InterPro" id="IPR013325">
    <property type="entry name" value="RNA_pol_sigma_r2"/>
</dbReference>
<keyword evidence="3" id="KW-0731">Sigma factor</keyword>
<dbReference type="InterPro" id="IPR036388">
    <property type="entry name" value="WH-like_DNA-bd_sf"/>
</dbReference>
<evidence type="ECO:0000313" key="9">
    <source>
        <dbReference type="Proteomes" id="UP001265550"/>
    </source>
</evidence>
<organism evidence="8 9">
    <name type="scientific">Hydrogenophaga laconesensis</name>
    <dbReference type="NCBI Taxonomy" id="1805971"/>
    <lineage>
        <taxon>Bacteria</taxon>
        <taxon>Pseudomonadati</taxon>
        <taxon>Pseudomonadota</taxon>
        <taxon>Betaproteobacteria</taxon>
        <taxon>Burkholderiales</taxon>
        <taxon>Comamonadaceae</taxon>
        <taxon>Hydrogenophaga</taxon>
    </lineage>
</organism>
<evidence type="ECO:0000259" key="7">
    <source>
        <dbReference type="Pfam" id="PF08281"/>
    </source>
</evidence>
<dbReference type="CDD" id="cd06171">
    <property type="entry name" value="Sigma70_r4"/>
    <property type="match status" value="1"/>
</dbReference>
<keyword evidence="2" id="KW-0805">Transcription regulation</keyword>
<dbReference type="PANTHER" id="PTHR43133:SF58">
    <property type="entry name" value="ECF RNA POLYMERASE SIGMA FACTOR SIGD"/>
    <property type="match status" value="1"/>
</dbReference>
<dbReference type="InterPro" id="IPR013324">
    <property type="entry name" value="RNA_pol_sigma_r3/r4-like"/>
</dbReference>
<dbReference type="InterPro" id="IPR007627">
    <property type="entry name" value="RNA_pol_sigma70_r2"/>
</dbReference>
<dbReference type="InterPro" id="IPR039425">
    <property type="entry name" value="RNA_pol_sigma-70-like"/>
</dbReference>
<dbReference type="NCBIfam" id="TIGR02937">
    <property type="entry name" value="sigma70-ECF"/>
    <property type="match status" value="1"/>
</dbReference>
<dbReference type="Gene3D" id="1.10.10.10">
    <property type="entry name" value="Winged helix-like DNA-binding domain superfamily/Winged helix DNA-binding domain"/>
    <property type="match status" value="1"/>
</dbReference>
<dbReference type="InterPro" id="IPR014284">
    <property type="entry name" value="RNA_pol_sigma-70_dom"/>
</dbReference>
<feature type="domain" description="RNA polymerase sigma-70 region 2" evidence="6">
    <location>
        <begin position="28"/>
        <end position="94"/>
    </location>
</feature>
<keyword evidence="9" id="KW-1185">Reference proteome</keyword>
<keyword evidence="5" id="KW-0804">Transcription</keyword>
<dbReference type="SUPFAM" id="SSF88659">
    <property type="entry name" value="Sigma3 and sigma4 domains of RNA polymerase sigma factors"/>
    <property type="match status" value="1"/>
</dbReference>
<comment type="similarity">
    <text evidence="1">Belongs to the sigma-70 factor family. ECF subfamily.</text>
</comment>
<proteinExistence type="inferred from homology"/>
<sequence>MTATENELHGLFVAGLDGDGAAYHRFLQRLAALLRGYFRRRLQQLPDEVEDLVQETLMAVHTQRQTYRRGEPLTAWVHALARYKLVDLWRRRARHEALNDPLDDELELFAQPDSETGEARRDLGHMLAQLPDHQRLPIQHTKLEGLSVAEAAQLTGMSESAIKVGVHRGLKALARQWKGLA</sequence>
<dbReference type="Pfam" id="PF04542">
    <property type="entry name" value="Sigma70_r2"/>
    <property type="match status" value="1"/>
</dbReference>
<evidence type="ECO:0000259" key="6">
    <source>
        <dbReference type="Pfam" id="PF04542"/>
    </source>
</evidence>
<dbReference type="InterPro" id="IPR013249">
    <property type="entry name" value="RNA_pol_sigma70_r4_t2"/>
</dbReference>
<reference evidence="8 9" key="1">
    <citation type="submission" date="2023-07" db="EMBL/GenBank/DDBJ databases">
        <title>Sorghum-associated microbial communities from plants grown in Nebraska, USA.</title>
        <authorList>
            <person name="Schachtman D."/>
        </authorList>
    </citation>
    <scope>NUCLEOTIDE SEQUENCE [LARGE SCALE GENOMIC DNA]</scope>
    <source>
        <strain evidence="8 9">BE240</strain>
    </source>
</reference>
<evidence type="ECO:0000256" key="5">
    <source>
        <dbReference type="ARBA" id="ARBA00023163"/>
    </source>
</evidence>
<accession>A0ABU1V6A6</accession>
<dbReference type="NCBIfam" id="NF009191">
    <property type="entry name" value="PRK12539.1"/>
    <property type="match status" value="1"/>
</dbReference>
<dbReference type="Gene3D" id="1.10.1740.10">
    <property type="match status" value="1"/>
</dbReference>
<name>A0ABU1V6A6_9BURK</name>
<evidence type="ECO:0000256" key="3">
    <source>
        <dbReference type="ARBA" id="ARBA00023082"/>
    </source>
</evidence>
<evidence type="ECO:0000256" key="1">
    <source>
        <dbReference type="ARBA" id="ARBA00010641"/>
    </source>
</evidence>
<protein>
    <submittedName>
        <fullName evidence="8">RNA polymerase sigma-70 factor (ECF subfamily)</fullName>
    </submittedName>
</protein>
<comment type="caution">
    <text evidence="8">The sequence shown here is derived from an EMBL/GenBank/DDBJ whole genome shotgun (WGS) entry which is preliminary data.</text>
</comment>
<dbReference type="EMBL" id="JAVDWE010000001">
    <property type="protein sequence ID" value="MDR7092803.1"/>
    <property type="molecule type" value="Genomic_DNA"/>
</dbReference>
<feature type="domain" description="RNA polymerase sigma factor 70 region 4 type 2" evidence="7">
    <location>
        <begin position="121"/>
        <end position="173"/>
    </location>
</feature>
<dbReference type="PANTHER" id="PTHR43133">
    <property type="entry name" value="RNA POLYMERASE ECF-TYPE SIGMA FACTO"/>
    <property type="match status" value="1"/>
</dbReference>
<gene>
    <name evidence="8" type="ORF">J2X09_000526</name>
</gene>
<evidence type="ECO:0000256" key="4">
    <source>
        <dbReference type="ARBA" id="ARBA00023125"/>
    </source>
</evidence>
<dbReference type="NCBIfam" id="NF009188">
    <property type="entry name" value="PRK12536.1"/>
    <property type="match status" value="1"/>
</dbReference>
<dbReference type="Proteomes" id="UP001265550">
    <property type="component" value="Unassembled WGS sequence"/>
</dbReference>
<evidence type="ECO:0000313" key="8">
    <source>
        <dbReference type="EMBL" id="MDR7092803.1"/>
    </source>
</evidence>
<dbReference type="Pfam" id="PF08281">
    <property type="entry name" value="Sigma70_r4_2"/>
    <property type="match status" value="1"/>
</dbReference>
<evidence type="ECO:0000256" key="2">
    <source>
        <dbReference type="ARBA" id="ARBA00023015"/>
    </source>
</evidence>
<dbReference type="SUPFAM" id="SSF88946">
    <property type="entry name" value="Sigma2 domain of RNA polymerase sigma factors"/>
    <property type="match status" value="1"/>
</dbReference>